<comment type="subunit">
    <text evidence="10 12 13">Forms a heterotetramer with UvrA during the search for lesions. Interacts with UvrC in an incision complex.</text>
</comment>
<evidence type="ECO:0000256" key="4">
    <source>
        <dbReference type="ARBA" id="ARBA00022741"/>
    </source>
</evidence>
<dbReference type="Pfam" id="PF02151">
    <property type="entry name" value="UVR"/>
    <property type="match status" value="1"/>
</dbReference>
<comment type="function">
    <text evidence="12">The UvrABC repair system catalyzes the recognition and processing of DNA lesions. A damage recognition complex composed of 2 UvrA and 2 UvrB subunits scans DNA for abnormalities. Upon binding of the UvrA(2)B(2) complex to a putative damaged site, the DNA wraps around one UvrB monomer. DNA wrap is dependent on ATP binding by UvrB and probably causes local melting of the DNA helix, facilitating insertion of UvrB beta-hairpin between the DNA strands. Then UvrB probes one DNA strand for the presence of a lesion. If a lesion is found the UvrA subunits dissociate and the UvrB-DNA preincision complex is formed. This complex is subsequently bound by UvrC and the second UvrB is released. If no lesion is found, the DNA wraps around the other UvrB subunit that will check the other stand for damage.</text>
</comment>
<name>A0A0X8VCM1_ANAPI</name>
<dbReference type="GO" id="GO:0009380">
    <property type="term" value="C:excinuclease repair complex"/>
    <property type="evidence" value="ECO:0007669"/>
    <property type="project" value="InterPro"/>
</dbReference>
<dbReference type="Proteomes" id="UP000068026">
    <property type="component" value="Chromosome"/>
</dbReference>
<dbReference type="InterPro" id="IPR036876">
    <property type="entry name" value="UVR_dom_sf"/>
</dbReference>
<evidence type="ECO:0000259" key="15">
    <source>
        <dbReference type="PROSITE" id="PS50151"/>
    </source>
</evidence>
<dbReference type="InterPro" id="IPR041471">
    <property type="entry name" value="UvrB_inter"/>
</dbReference>
<dbReference type="Pfam" id="PF04851">
    <property type="entry name" value="ResIII"/>
    <property type="match status" value="1"/>
</dbReference>
<feature type="domain" description="UVR" evidence="15">
    <location>
        <begin position="621"/>
        <end position="656"/>
    </location>
</feature>
<evidence type="ECO:0000313" key="21">
    <source>
        <dbReference type="Proteomes" id="UP000184204"/>
    </source>
</evidence>
<dbReference type="SMART" id="SM00487">
    <property type="entry name" value="DEXDc"/>
    <property type="match status" value="1"/>
</dbReference>
<dbReference type="Gene3D" id="3.40.50.300">
    <property type="entry name" value="P-loop containing nucleotide triphosphate hydrolases"/>
    <property type="match status" value="3"/>
</dbReference>
<evidence type="ECO:0000259" key="16">
    <source>
        <dbReference type="PROSITE" id="PS51192"/>
    </source>
</evidence>
<dbReference type="PANTHER" id="PTHR24029">
    <property type="entry name" value="UVRABC SYSTEM PROTEIN B"/>
    <property type="match status" value="1"/>
</dbReference>
<dbReference type="InterPro" id="IPR027417">
    <property type="entry name" value="P-loop_NTPase"/>
</dbReference>
<feature type="domain" description="Helicase C-terminal" evidence="17">
    <location>
        <begin position="428"/>
        <end position="594"/>
    </location>
</feature>
<evidence type="ECO:0000256" key="1">
    <source>
        <dbReference type="ARBA" id="ARBA00004496"/>
    </source>
</evidence>
<evidence type="ECO:0000256" key="14">
    <source>
        <dbReference type="SAM" id="Coils"/>
    </source>
</evidence>
<comment type="similarity">
    <text evidence="2 12 13">Belongs to the UvrB family.</text>
</comment>
<dbReference type="SMART" id="SM00490">
    <property type="entry name" value="HELICc"/>
    <property type="match status" value="1"/>
</dbReference>
<dbReference type="SUPFAM" id="SSF46600">
    <property type="entry name" value="C-terminal UvrC-binding domain of UvrB"/>
    <property type="match status" value="1"/>
</dbReference>
<dbReference type="GO" id="GO:0009432">
    <property type="term" value="P:SOS response"/>
    <property type="evidence" value="ECO:0007669"/>
    <property type="project" value="UniProtKB-UniRule"/>
</dbReference>
<comment type="domain">
    <text evidence="12">The beta-hairpin motif is involved in DNA binding.</text>
</comment>
<dbReference type="GO" id="GO:0003677">
    <property type="term" value="F:DNA binding"/>
    <property type="evidence" value="ECO:0007669"/>
    <property type="project" value="UniProtKB-UniRule"/>
</dbReference>
<evidence type="ECO:0000259" key="17">
    <source>
        <dbReference type="PROSITE" id="PS51194"/>
    </source>
</evidence>
<dbReference type="NCBIfam" id="NF003673">
    <property type="entry name" value="PRK05298.1"/>
    <property type="match status" value="1"/>
</dbReference>
<dbReference type="NCBIfam" id="TIGR00631">
    <property type="entry name" value="uvrb"/>
    <property type="match status" value="1"/>
</dbReference>
<evidence type="ECO:0000313" key="19">
    <source>
        <dbReference type="EMBL" id="SHE45363.1"/>
    </source>
</evidence>
<keyword evidence="7 12" id="KW-0067">ATP-binding</keyword>
<evidence type="ECO:0000256" key="13">
    <source>
        <dbReference type="RuleBase" id="RU003587"/>
    </source>
</evidence>
<feature type="coiled-coil region" evidence="14">
    <location>
        <begin position="255"/>
        <end position="289"/>
    </location>
</feature>
<dbReference type="RefSeq" id="WP_066047891.1">
    <property type="nucleotide sequence ID" value="NZ_CP014223.1"/>
</dbReference>
<dbReference type="InterPro" id="IPR014001">
    <property type="entry name" value="Helicase_ATP-bd"/>
</dbReference>
<dbReference type="PROSITE" id="PS51192">
    <property type="entry name" value="HELICASE_ATP_BIND_1"/>
    <property type="match status" value="1"/>
</dbReference>
<dbReference type="GO" id="GO:0005737">
    <property type="term" value="C:cytoplasm"/>
    <property type="evidence" value="ECO:0007669"/>
    <property type="project" value="UniProtKB-SubCell"/>
</dbReference>
<comment type="subcellular location">
    <subcellularLocation>
        <location evidence="1 12 13">Cytoplasm</location>
    </subcellularLocation>
</comment>
<dbReference type="InterPro" id="IPR006935">
    <property type="entry name" value="Helicase/UvrB_N"/>
</dbReference>
<dbReference type="HAMAP" id="MF_00204">
    <property type="entry name" value="UvrB"/>
    <property type="match status" value="1"/>
</dbReference>
<reference evidence="21" key="4">
    <citation type="submission" date="2016-11" db="EMBL/GenBank/DDBJ databases">
        <authorList>
            <person name="Jaros S."/>
            <person name="Januszkiewicz K."/>
            <person name="Wedrychowicz H."/>
        </authorList>
    </citation>
    <scope>NUCLEOTIDE SEQUENCE [LARGE SCALE GENOMIC DNA]</scope>
    <source>
        <strain evidence="21">DSM 1682</strain>
    </source>
</reference>
<evidence type="ECO:0000256" key="7">
    <source>
        <dbReference type="ARBA" id="ARBA00022840"/>
    </source>
</evidence>
<keyword evidence="5 12" id="KW-0227">DNA damage</keyword>
<dbReference type="PROSITE" id="PS51194">
    <property type="entry name" value="HELICASE_CTER"/>
    <property type="match status" value="1"/>
</dbReference>
<dbReference type="InterPro" id="IPR001943">
    <property type="entry name" value="UVR_dom"/>
</dbReference>
<dbReference type="GO" id="GO:0009381">
    <property type="term" value="F:excinuclease ABC activity"/>
    <property type="evidence" value="ECO:0007669"/>
    <property type="project" value="UniProtKB-UniRule"/>
</dbReference>
<reference evidence="20" key="2">
    <citation type="submission" date="2016-01" db="EMBL/GenBank/DDBJ databases">
        <authorList>
            <person name="Poehlein A."/>
            <person name="Schlien K."/>
            <person name="Gottschalk G."/>
            <person name="Buckel W."/>
            <person name="Daniel R."/>
        </authorList>
    </citation>
    <scope>NUCLEOTIDE SEQUENCE [LARGE SCALE GENOMIC DNA]</scope>
    <source>
        <strain evidence="20">X2</strain>
    </source>
</reference>
<evidence type="ECO:0000256" key="3">
    <source>
        <dbReference type="ARBA" id="ARBA00022490"/>
    </source>
</evidence>
<evidence type="ECO:0000256" key="9">
    <source>
        <dbReference type="ARBA" id="ARBA00023204"/>
    </source>
</evidence>
<evidence type="ECO:0000313" key="18">
    <source>
        <dbReference type="EMBL" id="AMJ40307.1"/>
    </source>
</evidence>
<keyword evidence="20" id="KW-1185">Reference proteome</keyword>
<reference evidence="19" key="3">
    <citation type="submission" date="2016-11" db="EMBL/GenBank/DDBJ databases">
        <authorList>
            <person name="Varghese N."/>
            <person name="Submissions S."/>
        </authorList>
    </citation>
    <scope>NUCLEOTIDE SEQUENCE</scope>
    <source>
        <strain evidence="19">DSM 1682</strain>
    </source>
</reference>
<dbReference type="EMBL" id="CP014223">
    <property type="protein sequence ID" value="AMJ40307.1"/>
    <property type="molecule type" value="Genomic_DNA"/>
</dbReference>
<evidence type="ECO:0000256" key="2">
    <source>
        <dbReference type="ARBA" id="ARBA00008533"/>
    </source>
</evidence>
<keyword evidence="8 12" id="KW-0267">Excision nuclease</keyword>
<evidence type="ECO:0000256" key="5">
    <source>
        <dbReference type="ARBA" id="ARBA00022763"/>
    </source>
</evidence>
<reference evidence="18 20" key="1">
    <citation type="journal article" date="2016" name="Genome Announc.">
        <title>Complete Genome Sequence of the Amino Acid-Fermenting Clostridium propionicum X2 (DSM 1682).</title>
        <authorList>
            <person name="Poehlein A."/>
            <person name="Schlien K."/>
            <person name="Chowdhury N.P."/>
            <person name="Gottschalk G."/>
            <person name="Buckel W."/>
            <person name="Daniel R."/>
        </authorList>
    </citation>
    <scope>NUCLEOTIDE SEQUENCE [LARGE SCALE GENOMIC DNA]</scope>
    <source>
        <strain evidence="18 20">X2</strain>
    </source>
</reference>
<accession>A0A0X8VCM1</accession>
<dbReference type="Pfam" id="PF00271">
    <property type="entry name" value="Helicase_C"/>
    <property type="match status" value="1"/>
</dbReference>
<feature type="domain" description="Helicase ATP-binding" evidence="16">
    <location>
        <begin position="24"/>
        <end position="179"/>
    </location>
</feature>
<feature type="short sequence motif" description="Beta-hairpin" evidence="12">
    <location>
        <begin position="90"/>
        <end position="113"/>
    </location>
</feature>
<dbReference type="EMBL" id="FQUA01000002">
    <property type="protein sequence ID" value="SHE45363.1"/>
    <property type="molecule type" value="Genomic_DNA"/>
</dbReference>
<keyword evidence="4 12" id="KW-0547">Nucleotide-binding</keyword>
<dbReference type="Pfam" id="PF17757">
    <property type="entry name" value="UvrB_inter"/>
    <property type="match status" value="1"/>
</dbReference>
<dbReference type="GO" id="GO:0006289">
    <property type="term" value="P:nucleotide-excision repair"/>
    <property type="evidence" value="ECO:0007669"/>
    <property type="project" value="UniProtKB-UniRule"/>
</dbReference>
<evidence type="ECO:0000256" key="12">
    <source>
        <dbReference type="HAMAP-Rule" id="MF_00204"/>
    </source>
</evidence>
<dbReference type="OrthoDB" id="9806651at2"/>
<dbReference type="AlphaFoldDB" id="A0A0X8VCM1"/>
<dbReference type="InterPro" id="IPR004807">
    <property type="entry name" value="UvrB"/>
</dbReference>
<dbReference type="KEGG" id="cpro:CPRO_07050"/>
<evidence type="ECO:0000313" key="20">
    <source>
        <dbReference type="Proteomes" id="UP000068026"/>
    </source>
</evidence>
<evidence type="ECO:0000256" key="8">
    <source>
        <dbReference type="ARBA" id="ARBA00022881"/>
    </source>
</evidence>
<dbReference type="Gene3D" id="4.10.860.10">
    <property type="entry name" value="UVR domain"/>
    <property type="match status" value="1"/>
</dbReference>
<organism evidence="19 21">
    <name type="scientific">Anaerotignum propionicum DSM 1682</name>
    <dbReference type="NCBI Taxonomy" id="991789"/>
    <lineage>
        <taxon>Bacteria</taxon>
        <taxon>Bacillati</taxon>
        <taxon>Bacillota</taxon>
        <taxon>Clostridia</taxon>
        <taxon>Lachnospirales</taxon>
        <taxon>Anaerotignaceae</taxon>
        <taxon>Anaerotignum</taxon>
    </lineage>
</organism>
<dbReference type="GO" id="GO:0005524">
    <property type="term" value="F:ATP binding"/>
    <property type="evidence" value="ECO:0007669"/>
    <property type="project" value="UniProtKB-UniRule"/>
</dbReference>
<dbReference type="Proteomes" id="UP000184204">
    <property type="component" value="Unassembled WGS sequence"/>
</dbReference>
<dbReference type="GO" id="GO:0016887">
    <property type="term" value="F:ATP hydrolysis activity"/>
    <property type="evidence" value="ECO:0007669"/>
    <property type="project" value="InterPro"/>
</dbReference>
<evidence type="ECO:0000256" key="6">
    <source>
        <dbReference type="ARBA" id="ARBA00022769"/>
    </source>
</evidence>
<keyword evidence="6 12" id="KW-0228">DNA excision</keyword>
<keyword evidence="9 12" id="KW-0234">DNA repair</keyword>
<protein>
    <recommendedName>
        <fullName evidence="11 12">UvrABC system protein B</fullName>
        <shortName evidence="12">Protein UvrB</shortName>
    </recommendedName>
    <alternativeName>
        <fullName evidence="12">Excinuclease ABC subunit B</fullName>
    </alternativeName>
</protein>
<dbReference type="PROSITE" id="PS50151">
    <property type="entry name" value="UVR"/>
    <property type="match status" value="1"/>
</dbReference>
<keyword evidence="14" id="KW-0175">Coiled coil</keyword>
<dbReference type="PANTHER" id="PTHR24029:SF0">
    <property type="entry name" value="UVRABC SYSTEM PROTEIN B"/>
    <property type="match status" value="1"/>
</dbReference>
<keyword evidence="3 12" id="KW-0963">Cytoplasm</keyword>
<evidence type="ECO:0000256" key="11">
    <source>
        <dbReference type="ARBA" id="ARBA00029504"/>
    </source>
</evidence>
<gene>
    <name evidence="12 18" type="primary">uvrB</name>
    <name evidence="18" type="ORF">CPRO_07050</name>
    <name evidence="19" type="ORF">SAMN02745151_00773</name>
</gene>
<proteinExistence type="inferred from homology"/>
<keyword evidence="12 13" id="KW-0742">SOS response</keyword>
<dbReference type="Pfam" id="PF12344">
    <property type="entry name" value="UvrB"/>
    <property type="match status" value="1"/>
</dbReference>
<dbReference type="CDD" id="cd18790">
    <property type="entry name" value="SF2_C_UvrB"/>
    <property type="match status" value="1"/>
</dbReference>
<feature type="binding site" evidence="12">
    <location>
        <begin position="37"/>
        <end position="44"/>
    </location>
    <ligand>
        <name>ATP</name>
        <dbReference type="ChEBI" id="CHEBI:30616"/>
    </ligand>
</feature>
<evidence type="ECO:0000256" key="10">
    <source>
        <dbReference type="ARBA" id="ARBA00026033"/>
    </source>
</evidence>
<feature type="coiled-coil region" evidence="14">
    <location>
        <begin position="617"/>
        <end position="656"/>
    </location>
</feature>
<dbReference type="InterPro" id="IPR001650">
    <property type="entry name" value="Helicase_C-like"/>
</dbReference>
<dbReference type="SUPFAM" id="SSF52540">
    <property type="entry name" value="P-loop containing nucleoside triphosphate hydrolases"/>
    <property type="match status" value="2"/>
</dbReference>
<dbReference type="CDD" id="cd17916">
    <property type="entry name" value="DEXHc_UvrB"/>
    <property type="match status" value="1"/>
</dbReference>
<sequence>MEFKVHSQYKPTGDQPEAIEKLARGFQEGKKFQTLLGVTGSGKTFTMANIIEKLQKPTLVIAHNKTLAAQLYNELREFFPENAVEYFVSYYDYYQPEAYVPSTDTYIEKDSSVNDEIDKLRHSATAALVEREDVIVVASVSCIYGLGDPEEYYGMMLSLRPGMEKDRDEVLRSLLEMQYDRNDMNFERGSFRVRGDVVEIFPVGSSEHAVRVEFFGDEVERITEIDVLTGEILGTRAHISIFPASHYVTSPEKLRVSVEHIEAELKERLDQLRREDKLLEAQRLEQRTNYDIEMMREMGFCTGIENYSRHLSLREPGSTPFTLIDFFPDDFLMIADESHVSIPQIRGMYEGDRSRKTTLVDFGFRLPSALDNRPLKFVEFEEKINQLLFVSATPSVYEKEHAEEIAEQIIRPTGLLDPEISVRPIEGQIDDLLSEVKKTTSVGQKVLVTTLTKKMAERLTDYMREAGVRVRYLHSDIDTLERLEIIRDLRMDVFDVLVGINLLREGLDIPEVSLVAILDADKEGFLRSETSLIQTVGRAARNKDGRVIMYANVMTESMNKAIRETNRRRGIQEAYNELHGITPQTIQKKVHDIIQISKTATEKQKFGLDKDPESMSKDELKKLIQKMDKEMKQAALELQFERAAELRDKILELKKML</sequence>
<dbReference type="InterPro" id="IPR024759">
    <property type="entry name" value="UvrB_YAD/RRR_dom"/>
</dbReference>